<dbReference type="Proteomes" id="UP000078397">
    <property type="component" value="Unassembled WGS sequence"/>
</dbReference>
<evidence type="ECO:0000259" key="2">
    <source>
        <dbReference type="Pfam" id="PF20150"/>
    </source>
</evidence>
<organism evidence="3 4">
    <name type="scientific">Pochonia chlamydosporia 170</name>
    <dbReference type="NCBI Taxonomy" id="1380566"/>
    <lineage>
        <taxon>Eukaryota</taxon>
        <taxon>Fungi</taxon>
        <taxon>Dikarya</taxon>
        <taxon>Ascomycota</taxon>
        <taxon>Pezizomycotina</taxon>
        <taxon>Sordariomycetes</taxon>
        <taxon>Hypocreomycetidae</taxon>
        <taxon>Hypocreales</taxon>
        <taxon>Clavicipitaceae</taxon>
        <taxon>Pochonia</taxon>
    </lineage>
</organism>
<protein>
    <recommendedName>
        <fullName evidence="2">2EXR domain-containing protein</fullName>
    </recommendedName>
</protein>
<dbReference type="InterPro" id="IPR045518">
    <property type="entry name" value="2EXR"/>
</dbReference>
<dbReference type="OrthoDB" id="3561261at2759"/>
<dbReference type="RefSeq" id="XP_018136346.1">
    <property type="nucleotide sequence ID" value="XM_018292700.1"/>
</dbReference>
<name>A0A179EYQ9_METCM</name>
<feature type="region of interest" description="Disordered" evidence="1">
    <location>
        <begin position="33"/>
        <end position="59"/>
    </location>
</feature>
<feature type="compositionally biased region" description="Basic and acidic residues" evidence="1">
    <location>
        <begin position="39"/>
        <end position="56"/>
    </location>
</feature>
<feature type="domain" description="2EXR" evidence="2">
    <location>
        <begin position="84"/>
        <end position="179"/>
    </location>
</feature>
<accession>A0A179EYQ9</accession>
<dbReference type="GeneID" id="28856694"/>
<evidence type="ECO:0000256" key="1">
    <source>
        <dbReference type="SAM" id="MobiDB-lite"/>
    </source>
</evidence>
<gene>
    <name evidence="3" type="ORF">VFPPC_14935</name>
</gene>
<dbReference type="PANTHER" id="PTHR35910">
    <property type="entry name" value="2EXR DOMAIN-CONTAINING PROTEIN"/>
    <property type="match status" value="1"/>
</dbReference>
<comment type="caution">
    <text evidence="3">The sequence shown here is derived from an EMBL/GenBank/DDBJ whole genome shotgun (WGS) entry which is preliminary data.</text>
</comment>
<dbReference type="EMBL" id="LSBJ02000003">
    <property type="protein sequence ID" value="OAQ58140.1"/>
    <property type="molecule type" value="Genomic_DNA"/>
</dbReference>
<proteinExistence type="predicted"/>
<evidence type="ECO:0000313" key="4">
    <source>
        <dbReference type="Proteomes" id="UP000078397"/>
    </source>
</evidence>
<dbReference type="PANTHER" id="PTHR35910:SF6">
    <property type="entry name" value="2EXR DOMAIN-CONTAINING PROTEIN"/>
    <property type="match status" value="1"/>
</dbReference>
<sequence>MATTPQPPPFNNENAFKELTRIIKDGFKSLEQMISQLDSNEHAERDNKATDSKAEPSEVTDQMDMAELSNIAISHVHEQPKPFRFNELPLELRLEIWKMAMPSKRIFEPWVMLRQPHARYQLNPEDPPLVKLKRKHPPPALRAVCHECRRASDMVGGFKFGRAGNRRQGCWFNYYNDIVFIDPNMMDNVHHMDLRCVSTLGFVHLEFKTE</sequence>
<keyword evidence="4" id="KW-1185">Reference proteome</keyword>
<dbReference type="AlphaFoldDB" id="A0A179EYQ9"/>
<dbReference type="KEGG" id="pchm:VFPPC_14935"/>
<evidence type="ECO:0000313" key="3">
    <source>
        <dbReference type="EMBL" id="OAQ58140.1"/>
    </source>
</evidence>
<reference evidence="3 4" key="1">
    <citation type="journal article" date="2016" name="PLoS Pathog.">
        <title>Biosynthesis of antibiotic leucinostatins in bio-control fungus Purpureocillium lilacinum and their inhibition on phytophthora revealed by genome mining.</title>
        <authorList>
            <person name="Wang G."/>
            <person name="Liu Z."/>
            <person name="Lin R."/>
            <person name="Li E."/>
            <person name="Mao Z."/>
            <person name="Ling J."/>
            <person name="Yang Y."/>
            <person name="Yin W.B."/>
            <person name="Xie B."/>
        </authorList>
    </citation>
    <scope>NUCLEOTIDE SEQUENCE [LARGE SCALE GENOMIC DNA]</scope>
    <source>
        <strain evidence="3">170</strain>
    </source>
</reference>
<dbReference type="Pfam" id="PF20150">
    <property type="entry name" value="2EXR"/>
    <property type="match status" value="1"/>
</dbReference>